<feature type="transmembrane region" description="Helical" evidence="1">
    <location>
        <begin position="21"/>
        <end position="40"/>
    </location>
</feature>
<comment type="caution">
    <text evidence="3">The sequence shown here is derived from an EMBL/GenBank/DDBJ whole genome shotgun (WGS) entry which is preliminary data.</text>
</comment>
<sequence length="309" mass="34993">MMALITHYTTAPTTTQRSKTCHFLLSFVLVAIIWMLSSNFSGHEPFLALLPAVSDATQEFKSDQLATTNTVAVMIEDRPLETLLPLLLHFSLVLGPAWPIIFYTSQSIYPDSAPLRRAIDDHRIIVRFLPSMTQLSSRDSVSKFLTEPWLWEQLAPAEHVLLFQADSIICSNSALRVDDFLQYDFVGAPINPALGVGEGYNGGLSLRNRTMVLDIIGESSWREEKDAAKDSQDPGVKFEDQWFFRKMKLRGARLPSIEVARTFAVETLWYERPLGYHQVTRWQPHNQDKVNAWCPEYGLTVPNVKAGHV</sequence>
<protein>
    <recommendedName>
        <fullName evidence="2">DUF5672 domain-containing protein</fullName>
    </recommendedName>
</protein>
<dbReference type="Proteomes" id="UP001629113">
    <property type="component" value="Unassembled WGS sequence"/>
</dbReference>
<keyword evidence="4" id="KW-1185">Reference proteome</keyword>
<proteinExistence type="predicted"/>
<evidence type="ECO:0000256" key="1">
    <source>
        <dbReference type="SAM" id="Phobius"/>
    </source>
</evidence>
<evidence type="ECO:0000313" key="3">
    <source>
        <dbReference type="EMBL" id="KAL3418690.1"/>
    </source>
</evidence>
<keyword evidence="1" id="KW-0472">Membrane</keyword>
<gene>
    <name evidence="3" type="ORF">PVAG01_10406</name>
</gene>
<organism evidence="3 4">
    <name type="scientific">Phlyctema vagabunda</name>
    <dbReference type="NCBI Taxonomy" id="108571"/>
    <lineage>
        <taxon>Eukaryota</taxon>
        <taxon>Fungi</taxon>
        <taxon>Dikarya</taxon>
        <taxon>Ascomycota</taxon>
        <taxon>Pezizomycotina</taxon>
        <taxon>Leotiomycetes</taxon>
        <taxon>Helotiales</taxon>
        <taxon>Dermateaceae</taxon>
        <taxon>Phlyctema</taxon>
    </lineage>
</organism>
<evidence type="ECO:0000259" key="2">
    <source>
        <dbReference type="Pfam" id="PF18922"/>
    </source>
</evidence>
<feature type="domain" description="DUF5672" evidence="2">
    <location>
        <begin position="126"/>
        <end position="277"/>
    </location>
</feature>
<accession>A0ABR4P5W9</accession>
<keyword evidence="1" id="KW-0812">Transmembrane</keyword>
<keyword evidence="1" id="KW-1133">Transmembrane helix</keyword>
<dbReference type="Pfam" id="PF18922">
    <property type="entry name" value="DUF5672"/>
    <property type="match status" value="1"/>
</dbReference>
<reference evidence="3 4" key="1">
    <citation type="submission" date="2024-06" db="EMBL/GenBank/DDBJ databases">
        <title>Complete genome of Phlyctema vagabunda strain 19-DSS-EL-015.</title>
        <authorList>
            <person name="Fiorenzani C."/>
        </authorList>
    </citation>
    <scope>NUCLEOTIDE SEQUENCE [LARGE SCALE GENOMIC DNA]</scope>
    <source>
        <strain evidence="3 4">19-DSS-EL-015</strain>
    </source>
</reference>
<dbReference type="EMBL" id="JBFCZG010000009">
    <property type="protein sequence ID" value="KAL3418690.1"/>
    <property type="molecule type" value="Genomic_DNA"/>
</dbReference>
<evidence type="ECO:0000313" key="4">
    <source>
        <dbReference type="Proteomes" id="UP001629113"/>
    </source>
</evidence>
<dbReference type="InterPro" id="IPR043729">
    <property type="entry name" value="DUF5672"/>
</dbReference>
<name>A0ABR4P5W9_9HELO</name>